<accession>A0AAW1IA39</accession>
<dbReference type="EMBL" id="JASPKY010000720">
    <property type="protein sequence ID" value="KAK9686246.1"/>
    <property type="molecule type" value="Genomic_DNA"/>
</dbReference>
<gene>
    <name evidence="1" type="ORF">QE152_g37340</name>
</gene>
<organism evidence="1 2">
    <name type="scientific">Popillia japonica</name>
    <name type="common">Japanese beetle</name>
    <dbReference type="NCBI Taxonomy" id="7064"/>
    <lineage>
        <taxon>Eukaryota</taxon>
        <taxon>Metazoa</taxon>
        <taxon>Ecdysozoa</taxon>
        <taxon>Arthropoda</taxon>
        <taxon>Hexapoda</taxon>
        <taxon>Insecta</taxon>
        <taxon>Pterygota</taxon>
        <taxon>Neoptera</taxon>
        <taxon>Endopterygota</taxon>
        <taxon>Coleoptera</taxon>
        <taxon>Polyphaga</taxon>
        <taxon>Scarabaeiformia</taxon>
        <taxon>Scarabaeidae</taxon>
        <taxon>Rutelinae</taxon>
        <taxon>Popillia</taxon>
    </lineage>
</organism>
<comment type="caution">
    <text evidence="1">The sequence shown here is derived from an EMBL/GenBank/DDBJ whole genome shotgun (WGS) entry which is preliminary data.</text>
</comment>
<reference evidence="1 2" key="1">
    <citation type="journal article" date="2024" name="BMC Genomics">
        <title>De novo assembly and annotation of Popillia japonica's genome with initial clues to its potential as an invasive pest.</title>
        <authorList>
            <person name="Cucini C."/>
            <person name="Boschi S."/>
            <person name="Funari R."/>
            <person name="Cardaioli E."/>
            <person name="Iannotti N."/>
            <person name="Marturano G."/>
            <person name="Paoli F."/>
            <person name="Bruttini M."/>
            <person name="Carapelli A."/>
            <person name="Frati F."/>
            <person name="Nardi F."/>
        </authorList>
    </citation>
    <scope>NUCLEOTIDE SEQUENCE [LARGE SCALE GENOMIC DNA]</scope>
    <source>
        <strain evidence="1">DMR45628</strain>
    </source>
</reference>
<protein>
    <recommendedName>
        <fullName evidence="3">Integrase zinc-binding domain-containing protein</fullName>
    </recommendedName>
</protein>
<evidence type="ECO:0008006" key="3">
    <source>
        <dbReference type="Google" id="ProtNLM"/>
    </source>
</evidence>
<dbReference type="FunFam" id="1.10.340.70:FF:000001">
    <property type="entry name" value="Retrovirus-related Pol polyprotein from transposon gypsy-like Protein"/>
    <property type="match status" value="1"/>
</dbReference>
<evidence type="ECO:0000313" key="1">
    <source>
        <dbReference type="EMBL" id="KAK9686246.1"/>
    </source>
</evidence>
<dbReference type="Proteomes" id="UP001458880">
    <property type="component" value="Unassembled WGS sequence"/>
</dbReference>
<sequence length="113" mass="12940">MAPIRRSTWAQWDSLVVEDGVLKRVLEEQEGGRQRTQLIVPRCRVADVLRELHDGTGGGHLGGRKTLEKLQLRNSELITTIDWLLVPSRRSWSTFAGRRKPAKRGVHINYRSD</sequence>
<keyword evidence="2" id="KW-1185">Reference proteome</keyword>
<dbReference type="AlphaFoldDB" id="A0AAW1IA39"/>
<proteinExistence type="predicted"/>
<evidence type="ECO:0000313" key="2">
    <source>
        <dbReference type="Proteomes" id="UP001458880"/>
    </source>
</evidence>
<dbReference type="Gene3D" id="1.10.340.70">
    <property type="match status" value="1"/>
</dbReference>
<name>A0AAW1IA39_POPJA</name>